<evidence type="ECO:0000259" key="3">
    <source>
        <dbReference type="PROSITE" id="PS01124"/>
    </source>
</evidence>
<dbReference type="InterPro" id="IPR050908">
    <property type="entry name" value="SmbC-like"/>
</dbReference>
<dbReference type="PANTHER" id="PTHR40055">
    <property type="entry name" value="TRANSCRIPTIONAL REGULATOR YGIV-RELATED"/>
    <property type="match status" value="1"/>
</dbReference>
<reference evidence="4 5" key="1">
    <citation type="submission" date="2018-06" db="EMBL/GenBank/DDBJ databases">
        <title>Paenibacillus montanisoli sp. nov., isolated from mountain area soil.</title>
        <authorList>
            <person name="Wu M."/>
        </authorList>
    </citation>
    <scope>NUCLEOTIDE SEQUENCE [LARGE SCALE GENOMIC DNA]</scope>
    <source>
        <strain evidence="4 5">RA17</strain>
    </source>
</reference>
<dbReference type="PROSITE" id="PS01124">
    <property type="entry name" value="HTH_ARAC_FAMILY_2"/>
    <property type="match status" value="1"/>
</dbReference>
<gene>
    <name evidence="4" type="ORF">DL346_24200</name>
</gene>
<accession>A0A328TYD9</accession>
<proteinExistence type="predicted"/>
<dbReference type="Pfam" id="PF06445">
    <property type="entry name" value="GyrI-like"/>
    <property type="match status" value="1"/>
</dbReference>
<dbReference type="Proteomes" id="UP000249260">
    <property type="component" value="Unassembled WGS sequence"/>
</dbReference>
<evidence type="ECO:0000256" key="1">
    <source>
        <dbReference type="ARBA" id="ARBA00023015"/>
    </source>
</evidence>
<dbReference type="EMBL" id="QLUW01000005">
    <property type="protein sequence ID" value="RAP74171.1"/>
    <property type="molecule type" value="Genomic_DNA"/>
</dbReference>
<feature type="domain" description="HTH araC/xylS-type" evidence="3">
    <location>
        <begin position="41"/>
        <end position="139"/>
    </location>
</feature>
<dbReference type="InterPro" id="IPR029442">
    <property type="entry name" value="GyrI-like"/>
</dbReference>
<name>A0A328TYD9_9BACL</name>
<protein>
    <recommendedName>
        <fullName evidence="3">HTH araC/xylS-type domain-containing protein</fullName>
    </recommendedName>
</protein>
<dbReference type="GO" id="GO:0003700">
    <property type="term" value="F:DNA-binding transcription factor activity"/>
    <property type="evidence" value="ECO:0007669"/>
    <property type="project" value="InterPro"/>
</dbReference>
<dbReference type="OrthoDB" id="5337216at2"/>
<dbReference type="InterPro" id="IPR018060">
    <property type="entry name" value="HTH_AraC"/>
</dbReference>
<evidence type="ECO:0000256" key="2">
    <source>
        <dbReference type="ARBA" id="ARBA00023163"/>
    </source>
</evidence>
<evidence type="ECO:0000313" key="5">
    <source>
        <dbReference type="Proteomes" id="UP000249260"/>
    </source>
</evidence>
<dbReference type="SUPFAM" id="SSF55136">
    <property type="entry name" value="Probable bacterial effector-binding domain"/>
    <property type="match status" value="1"/>
</dbReference>
<dbReference type="PANTHER" id="PTHR40055:SF1">
    <property type="entry name" value="TRANSCRIPTIONAL REGULATOR YGIV-RELATED"/>
    <property type="match status" value="1"/>
</dbReference>
<sequence>MRLFSSNTARKVRCRMPSWPTIRGKEVIRMEKDDERYAAVWRTAAYVEAHLQEELHLEELARMAGYSPFHFHRLFYACMGETLSQFIRERRLAYAARKLRSSRQSGTGIGFDIGYNSHESFIRSFMKRFGEPPESLRRRACTMREPKLIECRTMYVAGVKCTTDTTKDRNIAQAWKALSGIWSGLPGKADERICYGLEIYDPQSAGREGAFVYVAGTEVADPAGLPDGAQAYAVPGGRYAVFTHIGSTELLGETFRYIYGEWLPASGEALRGLDDAGGSGFDFERYDERFREGLADSELDIYVPLRPSAPVPSE</sequence>
<dbReference type="SMART" id="SM00871">
    <property type="entry name" value="AraC_E_bind"/>
    <property type="match status" value="1"/>
</dbReference>
<dbReference type="Pfam" id="PF12833">
    <property type="entry name" value="HTH_18"/>
    <property type="match status" value="1"/>
</dbReference>
<dbReference type="Gene3D" id="3.20.80.10">
    <property type="entry name" value="Regulatory factor, effector binding domain"/>
    <property type="match status" value="1"/>
</dbReference>
<dbReference type="InterPro" id="IPR011256">
    <property type="entry name" value="Reg_factor_effector_dom_sf"/>
</dbReference>
<organism evidence="4 5">
    <name type="scientific">Paenibacillus montanisoli</name>
    <dbReference type="NCBI Taxonomy" id="2081970"/>
    <lineage>
        <taxon>Bacteria</taxon>
        <taxon>Bacillati</taxon>
        <taxon>Bacillota</taxon>
        <taxon>Bacilli</taxon>
        <taxon>Bacillales</taxon>
        <taxon>Paenibacillaceae</taxon>
        <taxon>Paenibacillus</taxon>
    </lineage>
</organism>
<dbReference type="AlphaFoldDB" id="A0A328TYD9"/>
<dbReference type="Gene3D" id="1.10.10.60">
    <property type="entry name" value="Homeodomain-like"/>
    <property type="match status" value="2"/>
</dbReference>
<dbReference type="SUPFAM" id="SSF46689">
    <property type="entry name" value="Homeodomain-like"/>
    <property type="match status" value="2"/>
</dbReference>
<evidence type="ECO:0000313" key="4">
    <source>
        <dbReference type="EMBL" id="RAP74171.1"/>
    </source>
</evidence>
<dbReference type="InterPro" id="IPR010499">
    <property type="entry name" value="AraC_E-bd"/>
</dbReference>
<keyword evidence="1" id="KW-0805">Transcription regulation</keyword>
<keyword evidence="2" id="KW-0804">Transcription</keyword>
<keyword evidence="5" id="KW-1185">Reference proteome</keyword>
<dbReference type="InterPro" id="IPR009057">
    <property type="entry name" value="Homeodomain-like_sf"/>
</dbReference>
<dbReference type="GO" id="GO:0043565">
    <property type="term" value="F:sequence-specific DNA binding"/>
    <property type="evidence" value="ECO:0007669"/>
    <property type="project" value="InterPro"/>
</dbReference>
<comment type="caution">
    <text evidence="4">The sequence shown here is derived from an EMBL/GenBank/DDBJ whole genome shotgun (WGS) entry which is preliminary data.</text>
</comment>
<dbReference type="SMART" id="SM00342">
    <property type="entry name" value="HTH_ARAC"/>
    <property type="match status" value="1"/>
</dbReference>